<dbReference type="KEGG" id="cphy:B5808_05830"/>
<proteinExistence type="predicted"/>
<reference evidence="1 2" key="1">
    <citation type="submission" date="2017-04" db="EMBL/GenBank/DDBJ databases">
        <authorList>
            <person name="Afonso C.L."/>
            <person name="Miller P.J."/>
            <person name="Scott M.A."/>
            <person name="Spackman E."/>
            <person name="Goraichik I."/>
            <person name="Dimitrov K.M."/>
            <person name="Suarez D.L."/>
            <person name="Swayne D.E."/>
        </authorList>
    </citation>
    <scope>NUCLEOTIDE SEQUENCE [LARGE SCALE GENOMIC DNA]</scope>
    <source>
        <strain evidence="2">XA(T)</strain>
    </source>
</reference>
<sequence>MSDDLRIVEHEQDGALTFYVVTDLNPDDFPDAPNLGPFDTRAEAEAAAAEWDREIDENVASDGAVEG</sequence>
<name>A0A1X9LLH2_9MICO</name>
<dbReference type="RefSeq" id="WP_085018929.1">
    <property type="nucleotide sequence ID" value="NZ_BMHD01000002.1"/>
</dbReference>
<evidence type="ECO:0000313" key="2">
    <source>
        <dbReference type="Proteomes" id="UP000192775"/>
    </source>
</evidence>
<accession>A0A1X9LLH2</accession>
<organism evidence="1 2">
    <name type="scientific">Cnuibacter physcomitrellae</name>
    <dbReference type="NCBI Taxonomy" id="1619308"/>
    <lineage>
        <taxon>Bacteria</taxon>
        <taxon>Bacillati</taxon>
        <taxon>Actinomycetota</taxon>
        <taxon>Actinomycetes</taxon>
        <taxon>Micrococcales</taxon>
        <taxon>Microbacteriaceae</taxon>
        <taxon>Cnuibacter</taxon>
    </lineage>
</organism>
<dbReference type="EMBL" id="CP020715">
    <property type="protein sequence ID" value="ARJ04791.1"/>
    <property type="molecule type" value="Genomic_DNA"/>
</dbReference>
<gene>
    <name evidence="1" type="ORF">B5808_05830</name>
</gene>
<evidence type="ECO:0000313" key="1">
    <source>
        <dbReference type="EMBL" id="ARJ04791.1"/>
    </source>
</evidence>
<dbReference type="STRING" id="1619308.B5808_05830"/>
<keyword evidence="2" id="KW-1185">Reference proteome</keyword>
<dbReference type="AlphaFoldDB" id="A0A1X9LLH2"/>
<protein>
    <submittedName>
        <fullName evidence="1">Uncharacterized protein</fullName>
    </submittedName>
</protein>
<dbReference type="Proteomes" id="UP000192775">
    <property type="component" value="Chromosome"/>
</dbReference>